<sequence>MAFNYQSKFTKIKNLENANLHQFPAKSGTYTTSSTYQSSKQQQVSQDNNERFIRRYNMLMNRFAQKTNEKINENHLDLQNCDLPNEKIKDQNFEFTSDTTHGLESTVLPHFGDISSIQVEESQLESTNHELFFNAGDAESYLQPWHLVEQAGSVPQKRDLDEFVKNSMKYGEKVTKILAGSGVVSPAKLKSSPPSFPIKTERTSKLRPISEGHIDFMKYRSQTARAAAKHKSEVPMSPVKHITVRLSPSISSLELLQQIKSKSYKNLLANKKR</sequence>
<dbReference type="EMBL" id="CAJZBQ010000056">
    <property type="protein sequence ID" value="CAG9333499.1"/>
    <property type="molecule type" value="Genomic_DNA"/>
</dbReference>
<proteinExistence type="predicted"/>
<reference evidence="1" key="1">
    <citation type="submission" date="2021-09" db="EMBL/GenBank/DDBJ databases">
        <authorList>
            <consortium name="AG Swart"/>
            <person name="Singh M."/>
            <person name="Singh A."/>
            <person name="Seah K."/>
            <person name="Emmerich C."/>
        </authorList>
    </citation>
    <scope>NUCLEOTIDE SEQUENCE</scope>
    <source>
        <strain evidence="1">ATCC30299</strain>
    </source>
</reference>
<name>A0AAU9K4S2_9CILI</name>
<dbReference type="Proteomes" id="UP001162131">
    <property type="component" value="Unassembled WGS sequence"/>
</dbReference>
<dbReference type="AlphaFoldDB" id="A0AAU9K4S2"/>
<organism evidence="1 2">
    <name type="scientific">Blepharisma stoltei</name>
    <dbReference type="NCBI Taxonomy" id="1481888"/>
    <lineage>
        <taxon>Eukaryota</taxon>
        <taxon>Sar</taxon>
        <taxon>Alveolata</taxon>
        <taxon>Ciliophora</taxon>
        <taxon>Postciliodesmatophora</taxon>
        <taxon>Heterotrichea</taxon>
        <taxon>Heterotrichida</taxon>
        <taxon>Blepharismidae</taxon>
        <taxon>Blepharisma</taxon>
    </lineage>
</organism>
<evidence type="ECO:0000313" key="1">
    <source>
        <dbReference type="EMBL" id="CAG9333499.1"/>
    </source>
</evidence>
<gene>
    <name evidence="1" type="ORF">BSTOLATCC_MIC58310</name>
</gene>
<comment type="caution">
    <text evidence="1">The sequence shown here is derived from an EMBL/GenBank/DDBJ whole genome shotgun (WGS) entry which is preliminary data.</text>
</comment>
<accession>A0AAU9K4S2</accession>
<keyword evidence="2" id="KW-1185">Reference proteome</keyword>
<evidence type="ECO:0000313" key="2">
    <source>
        <dbReference type="Proteomes" id="UP001162131"/>
    </source>
</evidence>
<protein>
    <submittedName>
        <fullName evidence="1">Uncharacterized protein</fullName>
    </submittedName>
</protein>